<dbReference type="GO" id="GO:0005737">
    <property type="term" value="C:cytoplasm"/>
    <property type="evidence" value="ECO:0007669"/>
    <property type="project" value="TreeGrafter"/>
</dbReference>
<dbReference type="GO" id="GO:0016491">
    <property type="term" value="F:oxidoreductase activity"/>
    <property type="evidence" value="ECO:0007669"/>
    <property type="project" value="UniProtKB-KW"/>
</dbReference>
<evidence type="ECO:0000313" key="4">
    <source>
        <dbReference type="Proteomes" id="UP001385951"/>
    </source>
</evidence>
<dbReference type="CDD" id="cd19077">
    <property type="entry name" value="AKR_AKR8A1-2"/>
    <property type="match status" value="1"/>
</dbReference>
<dbReference type="Proteomes" id="UP001385951">
    <property type="component" value="Unassembled WGS sequence"/>
</dbReference>
<evidence type="ECO:0000313" key="3">
    <source>
        <dbReference type="EMBL" id="KAK7693341.1"/>
    </source>
</evidence>
<evidence type="ECO:0000259" key="2">
    <source>
        <dbReference type="Pfam" id="PF00248"/>
    </source>
</evidence>
<dbReference type="PANTHER" id="PTHR43625">
    <property type="entry name" value="AFLATOXIN B1 ALDEHYDE REDUCTASE"/>
    <property type="match status" value="1"/>
</dbReference>
<gene>
    <name evidence="3" type="ORF">QCA50_002909</name>
</gene>
<keyword evidence="1" id="KW-0560">Oxidoreductase</keyword>
<protein>
    <recommendedName>
        <fullName evidence="2">NADP-dependent oxidoreductase domain-containing protein</fullName>
    </recommendedName>
</protein>
<dbReference type="SUPFAM" id="SSF51430">
    <property type="entry name" value="NAD(P)-linked oxidoreductase"/>
    <property type="match status" value="1"/>
</dbReference>
<sequence>MSFQTNATAKLGGQATDVVVGKVAHGLMMMTWRAQPVPDEEAFASIKAGIDSLPPGAKMFLNSGEFYANDLGTANLELVARFFEKYPDYADKAFLSVKGGVIPATFGVDGSIENLRKSVTNINAALRGTKKLDLFECARVDDKLTIEDIVKNMKQLVSEGLFDHIGLSEVRAETVRRAAAVAPIAAVEIEVSAWSFEEETKKVLATCEELSIPVIAYSPLGRGYLTGTIKSPDDLPEGDSRRRFTRFKEEYFKANYAIVDALTAIAQRKNITPAQLCIAWVGSLGEKVIPLPGSSNAKRTIENIKGGEVKLTKEEQAEIQDIIDKFEVKGDRYGGQDPKVIHLWG</sequence>
<dbReference type="PANTHER" id="PTHR43625:SF78">
    <property type="entry name" value="PYRIDOXAL REDUCTASE-RELATED"/>
    <property type="match status" value="1"/>
</dbReference>
<feature type="domain" description="NADP-dependent oxidoreductase" evidence="2">
    <location>
        <begin position="23"/>
        <end position="323"/>
    </location>
</feature>
<dbReference type="Gene3D" id="3.20.20.100">
    <property type="entry name" value="NADP-dependent oxidoreductase domain"/>
    <property type="match status" value="1"/>
</dbReference>
<keyword evidence="4" id="KW-1185">Reference proteome</keyword>
<proteinExistence type="predicted"/>
<reference evidence="3 4" key="1">
    <citation type="submission" date="2022-09" db="EMBL/GenBank/DDBJ databases">
        <authorList>
            <person name="Palmer J.M."/>
        </authorList>
    </citation>
    <scope>NUCLEOTIDE SEQUENCE [LARGE SCALE GENOMIC DNA]</scope>
    <source>
        <strain evidence="3 4">DSM 7382</strain>
    </source>
</reference>
<dbReference type="InterPro" id="IPR023210">
    <property type="entry name" value="NADP_OxRdtase_dom"/>
</dbReference>
<dbReference type="InterPro" id="IPR036812">
    <property type="entry name" value="NAD(P)_OxRdtase_dom_sf"/>
</dbReference>
<evidence type="ECO:0000256" key="1">
    <source>
        <dbReference type="ARBA" id="ARBA00023002"/>
    </source>
</evidence>
<name>A0AAW0GKY8_9APHY</name>
<organism evidence="3 4">
    <name type="scientific">Cerrena zonata</name>
    <dbReference type="NCBI Taxonomy" id="2478898"/>
    <lineage>
        <taxon>Eukaryota</taxon>
        <taxon>Fungi</taxon>
        <taxon>Dikarya</taxon>
        <taxon>Basidiomycota</taxon>
        <taxon>Agaricomycotina</taxon>
        <taxon>Agaricomycetes</taxon>
        <taxon>Polyporales</taxon>
        <taxon>Cerrenaceae</taxon>
        <taxon>Cerrena</taxon>
    </lineage>
</organism>
<dbReference type="Pfam" id="PF00248">
    <property type="entry name" value="Aldo_ket_red"/>
    <property type="match status" value="1"/>
</dbReference>
<dbReference type="EMBL" id="JASBNA010000003">
    <property type="protein sequence ID" value="KAK7693341.1"/>
    <property type="molecule type" value="Genomic_DNA"/>
</dbReference>
<dbReference type="AlphaFoldDB" id="A0AAW0GKY8"/>
<dbReference type="InterPro" id="IPR050791">
    <property type="entry name" value="Aldo-Keto_reductase"/>
</dbReference>
<accession>A0AAW0GKY8</accession>
<comment type="caution">
    <text evidence="3">The sequence shown here is derived from an EMBL/GenBank/DDBJ whole genome shotgun (WGS) entry which is preliminary data.</text>
</comment>